<feature type="domain" description="ATP-grasp" evidence="2">
    <location>
        <begin position="120"/>
        <end position="312"/>
    </location>
</feature>
<dbReference type="PIRSF" id="PIRSF029120">
    <property type="entry name" value="UCP029120"/>
    <property type="match status" value="1"/>
</dbReference>
<protein>
    <recommendedName>
        <fullName evidence="2">ATP-grasp domain-containing protein</fullName>
    </recommendedName>
</protein>
<evidence type="ECO:0000313" key="3">
    <source>
        <dbReference type="EMBL" id="GEB34322.1"/>
    </source>
</evidence>
<dbReference type="SUPFAM" id="SSF56059">
    <property type="entry name" value="Glutathione synthetase ATP-binding domain-like"/>
    <property type="match status" value="1"/>
</dbReference>
<dbReference type="AlphaFoldDB" id="A0A4Y3PIJ1"/>
<name>A0A4Y3PIJ1_BREPA</name>
<dbReference type="GO" id="GO:0046872">
    <property type="term" value="F:metal ion binding"/>
    <property type="evidence" value="ECO:0007669"/>
    <property type="project" value="InterPro"/>
</dbReference>
<keyword evidence="1" id="KW-0547">Nucleotide-binding</keyword>
<evidence type="ECO:0000259" key="2">
    <source>
        <dbReference type="PROSITE" id="PS50975"/>
    </source>
</evidence>
<keyword evidence="1" id="KW-0067">ATP-binding</keyword>
<dbReference type="Pfam" id="PF15632">
    <property type="entry name" value="ATPgrasp_Ter"/>
    <property type="match status" value="1"/>
</dbReference>
<dbReference type="InterPro" id="IPR005479">
    <property type="entry name" value="CPAse_ATP-bd"/>
</dbReference>
<dbReference type="Gene3D" id="3.30.470.20">
    <property type="entry name" value="ATP-grasp fold, B domain"/>
    <property type="match status" value="1"/>
</dbReference>
<reference evidence="3 4" key="1">
    <citation type="submission" date="2019-06" db="EMBL/GenBank/DDBJ databases">
        <title>Whole genome shotgun sequence of Brevibacillus parabrevis NBRC 12334.</title>
        <authorList>
            <person name="Hosoyama A."/>
            <person name="Uohara A."/>
            <person name="Ohji S."/>
            <person name="Ichikawa N."/>
        </authorList>
    </citation>
    <scope>NUCLEOTIDE SEQUENCE [LARGE SCALE GENOMIC DNA]</scope>
    <source>
        <strain evidence="3 4">NBRC 12334</strain>
    </source>
</reference>
<dbReference type="Pfam" id="PF21360">
    <property type="entry name" value="PylC-like_N"/>
    <property type="match status" value="1"/>
</dbReference>
<dbReference type="EMBL" id="BJMH01000021">
    <property type="protein sequence ID" value="GEB34322.1"/>
    <property type="molecule type" value="Genomic_DNA"/>
</dbReference>
<organism evidence="3 4">
    <name type="scientific">Brevibacillus parabrevis</name>
    <dbReference type="NCBI Taxonomy" id="54914"/>
    <lineage>
        <taxon>Bacteria</taxon>
        <taxon>Bacillati</taxon>
        <taxon>Bacillota</taxon>
        <taxon>Bacilli</taxon>
        <taxon>Bacillales</taxon>
        <taxon>Paenibacillaceae</taxon>
        <taxon>Brevibacillus</taxon>
    </lineage>
</organism>
<dbReference type="PROSITE" id="PS00867">
    <property type="entry name" value="CPSASE_2"/>
    <property type="match status" value="1"/>
</dbReference>
<dbReference type="Proteomes" id="UP000316882">
    <property type="component" value="Unassembled WGS sequence"/>
</dbReference>
<proteinExistence type="predicted"/>
<dbReference type="Gene3D" id="3.40.50.20">
    <property type="match status" value="1"/>
</dbReference>
<keyword evidence="4" id="KW-1185">Reference proteome</keyword>
<accession>A0A4Y3PIJ1</accession>
<sequence>MKKRLWFNRTFATAYPIVEMIRNNPDNIAFEIFVTHPKRHSVMLQIADYAELEPTLDVPQYIDYCLSFCQKHKIDVFLPNYRLVEISQHIEEFERLGTQVMIAQEHQLLEDISDKGKLFQLFHDVPEVPLPAYQIVNTAEQFQSAYEQLKQNGDKVCFKPARGEGGAGFYVVEDQLDPFDRLFRSAHYQITPEEALRVLSTRETFDDIMVMEYLDQYEYSIDCLAYGGQLLAAVPRKKVEGRIRKLEHNEELLSIAEAVQQRLQLSYLYNVQIKYKDNVPKLLEINPRASGGMYASCRSGVNFPYLALKLLLTGKADVPVPKLDILTTHVEREIELVRFFE</sequence>
<dbReference type="PROSITE" id="PS50975">
    <property type="entry name" value="ATP_GRASP"/>
    <property type="match status" value="1"/>
</dbReference>
<dbReference type="InterPro" id="IPR011761">
    <property type="entry name" value="ATP-grasp"/>
</dbReference>
<dbReference type="InterPro" id="IPR048764">
    <property type="entry name" value="PylC_N"/>
</dbReference>
<evidence type="ECO:0000256" key="1">
    <source>
        <dbReference type="PROSITE-ProRule" id="PRU00409"/>
    </source>
</evidence>
<evidence type="ECO:0000313" key="4">
    <source>
        <dbReference type="Proteomes" id="UP000316882"/>
    </source>
</evidence>
<gene>
    <name evidence="3" type="ORF">BPA01_39020</name>
</gene>
<comment type="caution">
    <text evidence="3">The sequence shown here is derived from an EMBL/GenBank/DDBJ whole genome shotgun (WGS) entry which is preliminary data.</text>
</comment>
<dbReference type="STRING" id="54914.AV540_04035"/>
<dbReference type="InterPro" id="IPR011226">
    <property type="entry name" value="ATP-grasp_fam"/>
</dbReference>
<dbReference type="GO" id="GO:0005524">
    <property type="term" value="F:ATP binding"/>
    <property type="evidence" value="ECO:0007669"/>
    <property type="project" value="UniProtKB-UniRule"/>
</dbReference>
<dbReference type="RefSeq" id="WP_122962275.1">
    <property type="nucleotide sequence ID" value="NZ_BJMH01000021.1"/>
</dbReference>